<dbReference type="GO" id="GO:0004525">
    <property type="term" value="F:ribonuclease III activity"/>
    <property type="evidence" value="ECO:0007669"/>
    <property type="project" value="InterPro"/>
</dbReference>
<dbReference type="PROSITE" id="PS50142">
    <property type="entry name" value="RNASE_3_2"/>
    <property type="match status" value="1"/>
</dbReference>
<feature type="compositionally biased region" description="Pro residues" evidence="2">
    <location>
        <begin position="421"/>
        <end position="432"/>
    </location>
</feature>
<dbReference type="InterPro" id="IPR025609">
    <property type="entry name" value="Lsm14-like_N"/>
</dbReference>
<evidence type="ECO:0000259" key="5">
    <source>
        <dbReference type="PROSITE" id="PS51513"/>
    </source>
</evidence>
<dbReference type="Gene3D" id="1.10.1520.10">
    <property type="entry name" value="Ribonuclease III domain"/>
    <property type="match status" value="1"/>
</dbReference>
<feature type="compositionally biased region" description="Low complexity" evidence="2">
    <location>
        <begin position="604"/>
        <end position="617"/>
    </location>
</feature>
<organism evidence="6 7">
    <name type="scientific">Rhizoctonia solani</name>
    <dbReference type="NCBI Taxonomy" id="456999"/>
    <lineage>
        <taxon>Eukaryota</taxon>
        <taxon>Fungi</taxon>
        <taxon>Dikarya</taxon>
        <taxon>Basidiomycota</taxon>
        <taxon>Agaricomycotina</taxon>
        <taxon>Agaricomycetes</taxon>
        <taxon>Cantharellales</taxon>
        <taxon>Ceratobasidiaceae</taxon>
        <taxon>Rhizoctonia</taxon>
    </lineage>
</organism>
<dbReference type="CDD" id="cd02440">
    <property type="entry name" value="AdoMet_MTases"/>
    <property type="match status" value="1"/>
</dbReference>
<dbReference type="PROSITE" id="PS00018">
    <property type="entry name" value="EF_HAND_1"/>
    <property type="match status" value="1"/>
</dbReference>
<dbReference type="InterPro" id="IPR036389">
    <property type="entry name" value="RNase_III_sf"/>
</dbReference>
<dbReference type="Pfam" id="PF12701">
    <property type="entry name" value="LSM14"/>
    <property type="match status" value="1"/>
</dbReference>
<dbReference type="SUPFAM" id="SSF69065">
    <property type="entry name" value="RNase III domain-like"/>
    <property type="match status" value="1"/>
</dbReference>
<feature type="compositionally biased region" description="Polar residues" evidence="2">
    <location>
        <begin position="455"/>
        <end position="465"/>
    </location>
</feature>
<feature type="compositionally biased region" description="Acidic residues" evidence="2">
    <location>
        <begin position="1133"/>
        <end position="1152"/>
    </location>
</feature>
<feature type="compositionally biased region" description="Low complexity" evidence="2">
    <location>
        <begin position="375"/>
        <end position="396"/>
    </location>
</feature>
<feature type="compositionally biased region" description="Acidic residues" evidence="2">
    <location>
        <begin position="570"/>
        <end position="584"/>
    </location>
</feature>
<feature type="short sequence motif" description="FFD box" evidence="1">
    <location>
        <begin position="594"/>
        <end position="610"/>
    </location>
</feature>
<dbReference type="SUPFAM" id="SSF50182">
    <property type="entry name" value="Sm-like ribonucleoproteins"/>
    <property type="match status" value="1"/>
</dbReference>
<protein>
    <submittedName>
        <fullName evidence="6">Uncharacterized protein</fullName>
    </submittedName>
</protein>
<comment type="caution">
    <text evidence="6">The sequence shown here is derived from an EMBL/GenBank/DDBJ whole genome shotgun (WGS) entry which is preliminary data.</text>
</comment>
<dbReference type="PANTHER" id="PTHR13586:SF0">
    <property type="entry name" value="TRAILER HITCH, ISOFORM H"/>
    <property type="match status" value="1"/>
</dbReference>
<feature type="compositionally biased region" description="Basic and acidic residues" evidence="2">
    <location>
        <begin position="559"/>
        <end position="569"/>
    </location>
</feature>
<feature type="compositionally biased region" description="Polar residues" evidence="2">
    <location>
        <begin position="480"/>
        <end position="501"/>
    </location>
</feature>
<dbReference type="Pfam" id="PF09532">
    <property type="entry name" value="FDF"/>
    <property type="match status" value="1"/>
</dbReference>
<dbReference type="Proteomes" id="UP000663850">
    <property type="component" value="Unassembled WGS sequence"/>
</dbReference>
<evidence type="ECO:0000256" key="1">
    <source>
        <dbReference type="PROSITE-ProRule" id="PRU00846"/>
    </source>
</evidence>
<evidence type="ECO:0000259" key="3">
    <source>
        <dbReference type="PROSITE" id="PS50142"/>
    </source>
</evidence>
<sequence length="1152" mass="123806">MKLSSVSLAVRNISSRSSFTTSFKRPLHVSVSAQKSTAPMVVTQPPSLVSTRPFPPPEGLSSNSASTTFDAKLWSSLQPPPASALSALAARLCLPVDSNASSGHTVTLPLLAQTVTHPSFVALHQQHYPHETPPAHNGLLAALGNQLMGLFATEWVITTYPHLPTNVVKAAVTAYVGPMTSAMLAREWGALPLVRWMRTTKTLTKEAVYHDDALASVARAIVGMLFSTWVTGILMLCSRELDIRPLLKYKDPKLALIHTTRKYQREPPISRARISLTSVADIRYKGILMGINHAESTIQLSDVISMGTESRRPPAEFIPPSDTSYGTVVFRATEVKDLAIDPTPPAAGLFRDPAVLGAVSACLQAGPQPPGPYGGYPQPGYGQMPMGPHGPQNGPPRGMGPPPGPHGGYPQPPQQQRYMNGPPPQNAPPAQPGKPNEQTAQSMPAPAPAPGAEATQSQPTAQGQGQVPRASPSGGVANDIANTDAPTAATRPNASVRSASATLEKVERAMDELRQPAPNTAPQGGRGGRRGGRGGGTQHAHGRVQVPDTEFDFEAMNAKFDKTSLRPEDSVSESDSDSGDDTPNEGDKKEKAAKFYNPQRSFFDDISSDSNIKNDGGSAAGRGRGRGRGALGRQRREEERNRNLSTFAKVVVPKVAQADVDDVAGEVDAEEEMAGAVKQHRPHSQLAYDDFDMASTVDAATEQTSAASVFSFSSSRDGSAMLREAEGRIFNSQNELYYLPADDVEYSRLDKQHLVHLLANDGLIHRGVADKVRAILDPSNVTSDGSPRRVLDLGCGGGNWAISMALEFPHVEIVGVDLAPNTSRPPPPNCRFEFDDFNLGMSHYYGMFDVVHARSAANGVANFKEFIHDMGLCLRPGGLILAIEGDLQLFSPTREPQEIAYGDGDRSKSWMARMLFEAFTTMKARGSHVDANVNLYNWVCQDPLFEDEDWAKVFSPIGPWERGRTAAETNKLQIIGELMRQNSLAFVRALKPLLISEGYAPEIVDRFIAGTDKELSELSIHMYVQWHYAWAVRKADSDPVLVPVDERTAQIESGSEIAPPTTSAIGSPLTAGLLSHSNQSIPRSSREGGMPTASPFVGGRERMEDVGLWAAAQSTSGVGTVEADSGSEHGSDEEFIDADSDGDVDIEDVMAA</sequence>
<evidence type="ECO:0000313" key="7">
    <source>
        <dbReference type="Proteomes" id="UP000663850"/>
    </source>
</evidence>
<dbReference type="GO" id="GO:0003729">
    <property type="term" value="F:mRNA binding"/>
    <property type="evidence" value="ECO:0007669"/>
    <property type="project" value="TreeGrafter"/>
</dbReference>
<dbReference type="InterPro" id="IPR025762">
    <property type="entry name" value="DFDF"/>
</dbReference>
<dbReference type="InterPro" id="IPR029063">
    <property type="entry name" value="SAM-dependent_MTases_sf"/>
</dbReference>
<dbReference type="Gene3D" id="2.30.30.100">
    <property type="match status" value="1"/>
</dbReference>
<feature type="region of interest" description="Disordered" evidence="2">
    <location>
        <begin position="1076"/>
        <end position="1098"/>
    </location>
</feature>
<gene>
    <name evidence="6" type="ORF">RDB_LOCUS128487</name>
</gene>
<dbReference type="Pfam" id="PF13489">
    <property type="entry name" value="Methyltransf_23"/>
    <property type="match status" value="1"/>
</dbReference>
<dbReference type="GO" id="GO:0034063">
    <property type="term" value="P:stress granule assembly"/>
    <property type="evidence" value="ECO:0007669"/>
    <property type="project" value="TreeGrafter"/>
</dbReference>
<feature type="compositionally biased region" description="Pro residues" evidence="2">
    <location>
        <begin position="398"/>
        <end position="413"/>
    </location>
</feature>
<feature type="domain" description="FFD box profile" evidence="5">
    <location>
        <begin position="594"/>
        <end position="610"/>
    </location>
</feature>
<dbReference type="GO" id="GO:0033962">
    <property type="term" value="P:P-body assembly"/>
    <property type="evidence" value="ECO:0007669"/>
    <property type="project" value="TreeGrafter"/>
</dbReference>
<feature type="region of interest" description="Disordered" evidence="2">
    <location>
        <begin position="1113"/>
        <end position="1152"/>
    </location>
</feature>
<dbReference type="InterPro" id="IPR000999">
    <property type="entry name" value="RNase_III_dom"/>
</dbReference>
<dbReference type="PROSITE" id="PS51513">
    <property type="entry name" value="FFD"/>
    <property type="match status" value="1"/>
</dbReference>
<dbReference type="Gene3D" id="3.40.50.150">
    <property type="entry name" value="Vaccinia Virus protein VP39"/>
    <property type="match status" value="1"/>
</dbReference>
<reference evidence="6" key="1">
    <citation type="submission" date="2021-01" db="EMBL/GenBank/DDBJ databases">
        <authorList>
            <person name="Kaushik A."/>
        </authorList>
    </citation>
    <scope>NUCLEOTIDE SEQUENCE</scope>
    <source>
        <strain evidence="6">Type strain: AG8-Rh-89/</strain>
    </source>
</reference>
<feature type="domain" description="RNase III" evidence="3">
    <location>
        <begin position="85"/>
        <end position="226"/>
    </location>
</feature>
<dbReference type="InterPro" id="IPR019050">
    <property type="entry name" value="FDF_dom"/>
</dbReference>
<dbReference type="PANTHER" id="PTHR13586">
    <property type="entry name" value="SCD6 PROTEIN-RELATED"/>
    <property type="match status" value="1"/>
</dbReference>
<dbReference type="GO" id="GO:0006396">
    <property type="term" value="P:RNA processing"/>
    <property type="evidence" value="ECO:0007669"/>
    <property type="project" value="InterPro"/>
</dbReference>
<dbReference type="PROSITE" id="PS51512">
    <property type="entry name" value="DFDF"/>
    <property type="match status" value="1"/>
</dbReference>
<dbReference type="SMART" id="SM01271">
    <property type="entry name" value="LSM14"/>
    <property type="match status" value="1"/>
</dbReference>
<feature type="compositionally biased region" description="Basic and acidic residues" evidence="2">
    <location>
        <begin position="504"/>
        <end position="514"/>
    </location>
</feature>
<dbReference type="AlphaFoldDB" id="A0A8H3DGC2"/>
<dbReference type="GO" id="GO:0000932">
    <property type="term" value="C:P-body"/>
    <property type="evidence" value="ECO:0007669"/>
    <property type="project" value="TreeGrafter"/>
</dbReference>
<name>A0A8H3DGC2_9AGAM</name>
<accession>A0A8H3DGC2</accession>
<dbReference type="InterPro" id="IPR018247">
    <property type="entry name" value="EF_Hand_1_Ca_BS"/>
</dbReference>
<dbReference type="SMART" id="SM01199">
    <property type="entry name" value="FDF"/>
    <property type="match status" value="1"/>
</dbReference>
<dbReference type="SUPFAM" id="SSF53335">
    <property type="entry name" value="S-adenosyl-L-methionine-dependent methyltransferases"/>
    <property type="match status" value="1"/>
</dbReference>
<feature type="domain" description="DFDF" evidence="4">
    <location>
        <begin position="539"/>
        <end position="575"/>
    </location>
</feature>
<evidence type="ECO:0000313" key="6">
    <source>
        <dbReference type="EMBL" id="CAE6529521.1"/>
    </source>
</evidence>
<dbReference type="EMBL" id="CAJMWZ010006930">
    <property type="protein sequence ID" value="CAE6529521.1"/>
    <property type="molecule type" value="Genomic_DNA"/>
</dbReference>
<dbReference type="InterPro" id="IPR010920">
    <property type="entry name" value="LSM_dom_sf"/>
</dbReference>
<proteinExistence type="predicted"/>
<feature type="region of interest" description="Disordered" evidence="2">
    <location>
        <begin position="369"/>
        <end position="642"/>
    </location>
</feature>
<evidence type="ECO:0000256" key="2">
    <source>
        <dbReference type="SAM" id="MobiDB-lite"/>
    </source>
</evidence>
<dbReference type="InterPro" id="IPR025761">
    <property type="entry name" value="FFD_box"/>
</dbReference>
<evidence type="ECO:0000259" key="4">
    <source>
        <dbReference type="PROSITE" id="PS51512"/>
    </source>
</evidence>